<proteinExistence type="predicted"/>
<sequence length="49" mass="5914">MVHQKLEHENIVKYLTLFEVDCDTICTVMEYCNGLNLNEYLNYEKRITE</sequence>
<keyword evidence="2" id="KW-0808">Transferase</keyword>
<dbReference type="GO" id="GO:0005524">
    <property type="term" value="F:ATP binding"/>
    <property type="evidence" value="ECO:0007669"/>
    <property type="project" value="InterPro"/>
</dbReference>
<organism evidence="2 3">
    <name type="scientific">Leptotrombidium deliense</name>
    <dbReference type="NCBI Taxonomy" id="299467"/>
    <lineage>
        <taxon>Eukaryota</taxon>
        <taxon>Metazoa</taxon>
        <taxon>Ecdysozoa</taxon>
        <taxon>Arthropoda</taxon>
        <taxon>Chelicerata</taxon>
        <taxon>Arachnida</taxon>
        <taxon>Acari</taxon>
        <taxon>Acariformes</taxon>
        <taxon>Trombidiformes</taxon>
        <taxon>Prostigmata</taxon>
        <taxon>Anystina</taxon>
        <taxon>Parasitengona</taxon>
        <taxon>Trombiculoidea</taxon>
        <taxon>Trombiculidae</taxon>
        <taxon>Leptotrombidium</taxon>
    </lineage>
</organism>
<evidence type="ECO:0000313" key="2">
    <source>
        <dbReference type="EMBL" id="RWS00744.1"/>
    </source>
</evidence>
<comment type="caution">
    <text evidence="2">The sequence shown here is derived from an EMBL/GenBank/DDBJ whole genome shotgun (WGS) entry which is preliminary data.</text>
</comment>
<dbReference type="Proteomes" id="UP000288716">
    <property type="component" value="Unassembled WGS sequence"/>
</dbReference>
<gene>
    <name evidence="2" type="ORF">B4U80_01380</name>
</gene>
<accession>A0A443QCK3</accession>
<feature type="domain" description="Protein kinase" evidence="1">
    <location>
        <begin position="1"/>
        <end position="49"/>
    </location>
</feature>
<dbReference type="VEuPathDB" id="VectorBase:LDEU014443"/>
<keyword evidence="2" id="KW-0418">Kinase</keyword>
<evidence type="ECO:0000259" key="1">
    <source>
        <dbReference type="PROSITE" id="PS50011"/>
    </source>
</evidence>
<dbReference type="PROSITE" id="PS50011">
    <property type="entry name" value="PROTEIN_KINASE_DOM"/>
    <property type="match status" value="1"/>
</dbReference>
<dbReference type="AlphaFoldDB" id="A0A443QCK3"/>
<protein>
    <submittedName>
        <fullName evidence="2">Serine/threonine-protein kinase tousled-like 2</fullName>
    </submittedName>
</protein>
<dbReference type="InterPro" id="IPR000719">
    <property type="entry name" value="Prot_kinase_dom"/>
</dbReference>
<dbReference type="Gene3D" id="1.10.510.10">
    <property type="entry name" value="Transferase(Phosphotransferase) domain 1"/>
    <property type="match status" value="1"/>
</dbReference>
<dbReference type="SUPFAM" id="SSF56112">
    <property type="entry name" value="Protein kinase-like (PK-like)"/>
    <property type="match status" value="1"/>
</dbReference>
<dbReference type="InterPro" id="IPR011009">
    <property type="entry name" value="Kinase-like_dom_sf"/>
</dbReference>
<keyword evidence="3" id="KW-1185">Reference proteome</keyword>
<dbReference type="EMBL" id="NCKV01059101">
    <property type="protein sequence ID" value="RWS00744.1"/>
    <property type="molecule type" value="Genomic_DNA"/>
</dbReference>
<name>A0A443QCK3_9ACAR</name>
<feature type="non-terminal residue" evidence="2">
    <location>
        <position position="49"/>
    </location>
</feature>
<evidence type="ECO:0000313" key="3">
    <source>
        <dbReference type="Proteomes" id="UP000288716"/>
    </source>
</evidence>
<dbReference type="GO" id="GO:0004672">
    <property type="term" value="F:protein kinase activity"/>
    <property type="evidence" value="ECO:0007669"/>
    <property type="project" value="InterPro"/>
</dbReference>
<dbReference type="STRING" id="299467.A0A443QCK3"/>
<reference evidence="2 3" key="1">
    <citation type="journal article" date="2018" name="Gigascience">
        <title>Genomes of trombidid mites reveal novel predicted allergens and laterally-transferred genes associated with secondary metabolism.</title>
        <authorList>
            <person name="Dong X."/>
            <person name="Chaisiri K."/>
            <person name="Xia D."/>
            <person name="Armstrong S.D."/>
            <person name="Fang Y."/>
            <person name="Donnelly M.J."/>
            <person name="Kadowaki T."/>
            <person name="McGarry J.W."/>
            <person name="Darby A.C."/>
            <person name="Makepeace B.L."/>
        </authorList>
    </citation>
    <scope>NUCLEOTIDE SEQUENCE [LARGE SCALE GENOMIC DNA]</scope>
    <source>
        <strain evidence="2">UoL-UT</strain>
    </source>
</reference>